<evidence type="ECO:0000313" key="3">
    <source>
        <dbReference type="Proteomes" id="UP000298663"/>
    </source>
</evidence>
<proteinExistence type="predicted"/>
<gene>
    <name evidence="2" type="ORF">L596_009634</name>
</gene>
<evidence type="ECO:0000256" key="1">
    <source>
        <dbReference type="SAM" id="Coils"/>
    </source>
</evidence>
<dbReference type="AlphaFoldDB" id="A0A4U5PG44"/>
<organism evidence="2 3">
    <name type="scientific">Steinernema carpocapsae</name>
    <name type="common">Entomopathogenic nematode</name>
    <dbReference type="NCBI Taxonomy" id="34508"/>
    <lineage>
        <taxon>Eukaryota</taxon>
        <taxon>Metazoa</taxon>
        <taxon>Ecdysozoa</taxon>
        <taxon>Nematoda</taxon>
        <taxon>Chromadorea</taxon>
        <taxon>Rhabditida</taxon>
        <taxon>Tylenchina</taxon>
        <taxon>Panagrolaimomorpha</taxon>
        <taxon>Strongyloidoidea</taxon>
        <taxon>Steinernematidae</taxon>
        <taxon>Steinernema</taxon>
    </lineage>
</organism>
<sequence>MDIIKSSCGSNRSFGYLPTFCVILNPEKESPSCLSGQGWHTVDLRLWFVALSRAASDEAVMRDMSHSLIRCRAEACKASTPRATQKRAAQLDAKDESLENFNSMIHSLLESIDRLAKILEEIQKRAATLERWEYQEVKQKRLKEGELFEKTRKAAERILKLEKEMDIVEKQIKEVGEDIEDRKSSSTKEFEGLQHKLHLASSHRRSSQSVVDFLLNSMENLLEMANHIEKRVTLLETSAVEIKKRSERNEGKALEKALSILEVLEERIENLEATGKKKSGLCMLEDVKDHLEMRSEG</sequence>
<name>A0A4U5PG44_STECR</name>
<dbReference type="EMBL" id="AZBU02000002">
    <property type="protein sequence ID" value="TKR95468.1"/>
    <property type="molecule type" value="Genomic_DNA"/>
</dbReference>
<reference evidence="2 3" key="1">
    <citation type="journal article" date="2015" name="Genome Biol.">
        <title>Comparative genomics of Steinernema reveals deeply conserved gene regulatory networks.</title>
        <authorList>
            <person name="Dillman A.R."/>
            <person name="Macchietto M."/>
            <person name="Porter C.F."/>
            <person name="Rogers A."/>
            <person name="Williams B."/>
            <person name="Antoshechkin I."/>
            <person name="Lee M.M."/>
            <person name="Goodwin Z."/>
            <person name="Lu X."/>
            <person name="Lewis E.E."/>
            <person name="Goodrich-Blair H."/>
            <person name="Stock S.P."/>
            <person name="Adams B.J."/>
            <person name="Sternberg P.W."/>
            <person name="Mortazavi A."/>
        </authorList>
    </citation>
    <scope>NUCLEOTIDE SEQUENCE [LARGE SCALE GENOMIC DNA]</scope>
    <source>
        <strain evidence="2 3">ALL</strain>
    </source>
</reference>
<comment type="caution">
    <text evidence="2">The sequence shown here is derived from an EMBL/GenBank/DDBJ whole genome shotgun (WGS) entry which is preliminary data.</text>
</comment>
<evidence type="ECO:0000313" key="2">
    <source>
        <dbReference type="EMBL" id="TKR95468.1"/>
    </source>
</evidence>
<keyword evidence="3" id="KW-1185">Reference proteome</keyword>
<protein>
    <submittedName>
        <fullName evidence="2">Uncharacterized protein</fullName>
    </submittedName>
</protein>
<feature type="coiled-coil region" evidence="1">
    <location>
        <begin position="254"/>
        <end position="281"/>
    </location>
</feature>
<keyword evidence="1" id="KW-0175">Coiled coil</keyword>
<accession>A0A4U5PG44</accession>
<reference evidence="2 3" key="2">
    <citation type="journal article" date="2019" name="G3 (Bethesda)">
        <title>Hybrid Assembly of the Genome of the Entomopathogenic Nematode Steinernema carpocapsae Identifies the X-Chromosome.</title>
        <authorList>
            <person name="Serra L."/>
            <person name="Macchietto M."/>
            <person name="Macias-Munoz A."/>
            <person name="McGill C.J."/>
            <person name="Rodriguez I.M."/>
            <person name="Rodriguez B."/>
            <person name="Murad R."/>
            <person name="Mortazavi A."/>
        </authorList>
    </citation>
    <scope>NUCLEOTIDE SEQUENCE [LARGE SCALE GENOMIC DNA]</scope>
    <source>
        <strain evidence="2 3">ALL</strain>
    </source>
</reference>
<dbReference type="Proteomes" id="UP000298663">
    <property type="component" value="Unassembled WGS sequence"/>
</dbReference>
<feature type="coiled-coil region" evidence="1">
    <location>
        <begin position="151"/>
        <end position="178"/>
    </location>
</feature>